<dbReference type="AlphaFoldDB" id="A0AAN7BEA2"/>
<evidence type="ECO:0000313" key="1">
    <source>
        <dbReference type="EMBL" id="KAK4222591.1"/>
    </source>
</evidence>
<gene>
    <name evidence="1" type="ORF">QBC38DRAFT_324224</name>
</gene>
<feature type="non-terminal residue" evidence="1">
    <location>
        <position position="1"/>
    </location>
</feature>
<reference evidence="1" key="2">
    <citation type="submission" date="2023-05" db="EMBL/GenBank/DDBJ databases">
        <authorList>
            <consortium name="Lawrence Berkeley National Laboratory"/>
            <person name="Steindorff A."/>
            <person name="Hensen N."/>
            <person name="Bonometti L."/>
            <person name="Westerberg I."/>
            <person name="Brannstrom I.O."/>
            <person name="Guillou S."/>
            <person name="Cros-Aarteil S."/>
            <person name="Calhoun S."/>
            <person name="Haridas S."/>
            <person name="Kuo A."/>
            <person name="Mondo S."/>
            <person name="Pangilinan J."/>
            <person name="Riley R."/>
            <person name="Labutti K."/>
            <person name="Andreopoulos B."/>
            <person name="Lipzen A."/>
            <person name="Chen C."/>
            <person name="Yanf M."/>
            <person name="Daum C."/>
            <person name="Ng V."/>
            <person name="Clum A."/>
            <person name="Ohm R."/>
            <person name="Martin F."/>
            <person name="Silar P."/>
            <person name="Natvig D."/>
            <person name="Lalanne C."/>
            <person name="Gautier V."/>
            <person name="Ament-Velasquez S.L."/>
            <person name="Kruys A."/>
            <person name="Hutchinson M.I."/>
            <person name="Powell A.J."/>
            <person name="Barry K."/>
            <person name="Miller A.N."/>
            <person name="Grigoriev I.V."/>
            <person name="Debuchy R."/>
            <person name="Gladieux P."/>
            <person name="Thoren M.H."/>
            <person name="Johannesson H."/>
        </authorList>
    </citation>
    <scope>NUCLEOTIDE SEQUENCE</scope>
    <source>
        <strain evidence="1">CBS 990.96</strain>
    </source>
</reference>
<comment type="caution">
    <text evidence="1">The sequence shown here is derived from an EMBL/GenBank/DDBJ whole genome shotgun (WGS) entry which is preliminary data.</text>
</comment>
<sequence>STHTKMWLSQVIKRLSKNKKQPKFKQIVWSDDGEVRPPTRGKQFAPFGFTAPTMDLRGRPALAPILSNVSYNSQAPLL</sequence>
<accession>A0AAN7BEA2</accession>
<reference evidence="1" key="1">
    <citation type="journal article" date="2023" name="Mol. Phylogenet. Evol.">
        <title>Genome-scale phylogeny and comparative genomics of the fungal order Sordariales.</title>
        <authorList>
            <person name="Hensen N."/>
            <person name="Bonometti L."/>
            <person name="Westerberg I."/>
            <person name="Brannstrom I.O."/>
            <person name="Guillou S."/>
            <person name="Cros-Aarteil S."/>
            <person name="Calhoun S."/>
            <person name="Haridas S."/>
            <person name="Kuo A."/>
            <person name="Mondo S."/>
            <person name="Pangilinan J."/>
            <person name="Riley R."/>
            <person name="LaButti K."/>
            <person name="Andreopoulos B."/>
            <person name="Lipzen A."/>
            <person name="Chen C."/>
            <person name="Yan M."/>
            <person name="Daum C."/>
            <person name="Ng V."/>
            <person name="Clum A."/>
            <person name="Steindorff A."/>
            <person name="Ohm R.A."/>
            <person name="Martin F."/>
            <person name="Silar P."/>
            <person name="Natvig D.O."/>
            <person name="Lalanne C."/>
            <person name="Gautier V."/>
            <person name="Ament-Velasquez S.L."/>
            <person name="Kruys A."/>
            <person name="Hutchinson M.I."/>
            <person name="Powell A.J."/>
            <person name="Barry K."/>
            <person name="Miller A.N."/>
            <person name="Grigoriev I.V."/>
            <person name="Debuchy R."/>
            <person name="Gladieux P."/>
            <person name="Hiltunen Thoren M."/>
            <person name="Johannesson H."/>
        </authorList>
    </citation>
    <scope>NUCLEOTIDE SEQUENCE</scope>
    <source>
        <strain evidence="1">CBS 990.96</strain>
    </source>
</reference>
<proteinExistence type="predicted"/>
<name>A0AAN7BEA2_9PEZI</name>
<protein>
    <submittedName>
        <fullName evidence="1">Uncharacterized protein</fullName>
    </submittedName>
</protein>
<evidence type="ECO:0000313" key="2">
    <source>
        <dbReference type="Proteomes" id="UP001301958"/>
    </source>
</evidence>
<organism evidence="1 2">
    <name type="scientific">Podospora fimiseda</name>
    <dbReference type="NCBI Taxonomy" id="252190"/>
    <lineage>
        <taxon>Eukaryota</taxon>
        <taxon>Fungi</taxon>
        <taxon>Dikarya</taxon>
        <taxon>Ascomycota</taxon>
        <taxon>Pezizomycotina</taxon>
        <taxon>Sordariomycetes</taxon>
        <taxon>Sordariomycetidae</taxon>
        <taxon>Sordariales</taxon>
        <taxon>Podosporaceae</taxon>
        <taxon>Podospora</taxon>
    </lineage>
</organism>
<dbReference type="Proteomes" id="UP001301958">
    <property type="component" value="Unassembled WGS sequence"/>
</dbReference>
<keyword evidence="2" id="KW-1185">Reference proteome</keyword>
<feature type="non-terminal residue" evidence="1">
    <location>
        <position position="78"/>
    </location>
</feature>
<dbReference type="EMBL" id="MU865463">
    <property type="protein sequence ID" value="KAK4222591.1"/>
    <property type="molecule type" value="Genomic_DNA"/>
</dbReference>